<comment type="similarity">
    <text evidence="1">Belongs to the methyltransferase superfamily.</text>
</comment>
<keyword evidence="3" id="KW-0808">Transferase</keyword>
<feature type="domain" description="Methyltransferase" evidence="4">
    <location>
        <begin position="78"/>
        <end position="195"/>
    </location>
</feature>
<dbReference type="EMBL" id="VICG01000014">
    <property type="protein sequence ID" value="KAA8564888.1"/>
    <property type="molecule type" value="Genomic_DNA"/>
</dbReference>
<evidence type="ECO:0000259" key="4">
    <source>
        <dbReference type="Pfam" id="PF13847"/>
    </source>
</evidence>
<protein>
    <recommendedName>
        <fullName evidence="4">Methyltransferase domain-containing protein</fullName>
    </recommendedName>
</protein>
<evidence type="ECO:0000256" key="2">
    <source>
        <dbReference type="ARBA" id="ARBA00022603"/>
    </source>
</evidence>
<sequence>MSGSKSLQELSHPTYWDKRYAGKFDPETEEIIQDESERPDNVTATEEIDSFEWFKDFQSLKPFFERHLPSPEAKEGAEKGPRVLHLGCGNSTLTYDLHNIGYRNQISVDFSEVVIQRMSRKYAELNTMWVVMDVRDMKLEDGEIDVAIDKGTLDAMIHGSMWDPPQEVRDNVGRYVDEVARVLKSGGQWLYITYRQPHFMKPFLLREGVWETEMEVLGGEGGSFEYFGWRMKKL</sequence>
<evidence type="ECO:0000313" key="6">
    <source>
        <dbReference type="Proteomes" id="UP000322873"/>
    </source>
</evidence>
<dbReference type="VEuPathDB" id="FungiDB:MFRU_008g02680"/>
<organism evidence="5 6">
    <name type="scientific">Monilinia fructicola</name>
    <name type="common">Brown rot fungus</name>
    <name type="synonym">Ciboria fructicola</name>
    <dbReference type="NCBI Taxonomy" id="38448"/>
    <lineage>
        <taxon>Eukaryota</taxon>
        <taxon>Fungi</taxon>
        <taxon>Dikarya</taxon>
        <taxon>Ascomycota</taxon>
        <taxon>Pezizomycotina</taxon>
        <taxon>Leotiomycetes</taxon>
        <taxon>Helotiales</taxon>
        <taxon>Sclerotiniaceae</taxon>
        <taxon>Monilinia</taxon>
    </lineage>
</organism>
<accession>A0A5M9J5X8</accession>
<dbReference type="GO" id="GO:0008757">
    <property type="term" value="F:S-adenosylmethionine-dependent methyltransferase activity"/>
    <property type="evidence" value="ECO:0007669"/>
    <property type="project" value="InterPro"/>
</dbReference>
<dbReference type="AlphaFoldDB" id="A0A5M9J5X8"/>
<dbReference type="InterPro" id="IPR051419">
    <property type="entry name" value="Lys/N-term_MeTrsfase_sf"/>
</dbReference>
<keyword evidence="2" id="KW-0489">Methyltransferase</keyword>
<dbReference type="Pfam" id="PF13847">
    <property type="entry name" value="Methyltransf_31"/>
    <property type="match status" value="1"/>
</dbReference>
<evidence type="ECO:0000256" key="3">
    <source>
        <dbReference type="ARBA" id="ARBA00022679"/>
    </source>
</evidence>
<dbReference type="PANTHER" id="PTHR12176">
    <property type="entry name" value="SAM-DEPENDENT METHYLTRANSFERASE SUPERFAMILY PROTEIN"/>
    <property type="match status" value="1"/>
</dbReference>
<gene>
    <name evidence="5" type="ORF">EYC84_010658</name>
</gene>
<dbReference type="InterPro" id="IPR029063">
    <property type="entry name" value="SAM-dependent_MTases_sf"/>
</dbReference>
<evidence type="ECO:0000313" key="5">
    <source>
        <dbReference type="EMBL" id="KAA8564888.1"/>
    </source>
</evidence>
<dbReference type="InterPro" id="IPR025714">
    <property type="entry name" value="Methyltranfer_dom"/>
</dbReference>
<dbReference type="GO" id="GO:0032259">
    <property type="term" value="P:methylation"/>
    <property type="evidence" value="ECO:0007669"/>
    <property type="project" value="UniProtKB-KW"/>
</dbReference>
<reference evidence="5 6" key="1">
    <citation type="submission" date="2019-06" db="EMBL/GenBank/DDBJ databases">
        <title>Genome Sequence of the Brown Rot Fungal Pathogen Monilinia fructicola.</title>
        <authorList>
            <person name="De Miccolis Angelini R.M."/>
            <person name="Landi L."/>
            <person name="Abate D."/>
            <person name="Pollastro S."/>
            <person name="Romanazzi G."/>
            <person name="Faretra F."/>
        </authorList>
    </citation>
    <scope>NUCLEOTIDE SEQUENCE [LARGE SCALE GENOMIC DNA]</scope>
    <source>
        <strain evidence="5 6">Mfrc123</strain>
    </source>
</reference>
<dbReference type="OrthoDB" id="411785at2759"/>
<dbReference type="Proteomes" id="UP000322873">
    <property type="component" value="Unassembled WGS sequence"/>
</dbReference>
<name>A0A5M9J5X8_MONFR</name>
<dbReference type="Gene3D" id="3.40.50.150">
    <property type="entry name" value="Vaccinia Virus protein VP39"/>
    <property type="match status" value="1"/>
</dbReference>
<comment type="caution">
    <text evidence="5">The sequence shown here is derived from an EMBL/GenBank/DDBJ whole genome shotgun (WGS) entry which is preliminary data.</text>
</comment>
<proteinExistence type="inferred from homology"/>
<dbReference type="CDD" id="cd02440">
    <property type="entry name" value="AdoMet_MTases"/>
    <property type="match status" value="1"/>
</dbReference>
<evidence type="ECO:0000256" key="1">
    <source>
        <dbReference type="ARBA" id="ARBA00008361"/>
    </source>
</evidence>
<keyword evidence="6" id="KW-1185">Reference proteome</keyword>
<dbReference type="PANTHER" id="PTHR12176:SF80">
    <property type="entry name" value="EEF1A LYSINE METHYLTRANSFERASE 4"/>
    <property type="match status" value="1"/>
</dbReference>
<dbReference type="SUPFAM" id="SSF53335">
    <property type="entry name" value="S-adenosyl-L-methionine-dependent methyltransferases"/>
    <property type="match status" value="1"/>
</dbReference>